<evidence type="ECO:0000256" key="18">
    <source>
        <dbReference type="SAM" id="SignalP"/>
    </source>
</evidence>
<keyword evidence="20" id="KW-1185">Reference proteome</keyword>
<comment type="similarity">
    <text evidence="5">Belongs to the neugrin family.</text>
</comment>
<evidence type="ECO:0000256" key="10">
    <source>
        <dbReference type="ARBA" id="ARBA00022729"/>
    </source>
</evidence>
<evidence type="ECO:0000256" key="11">
    <source>
        <dbReference type="ARBA" id="ARBA00022782"/>
    </source>
</evidence>
<dbReference type="GO" id="GO:0030154">
    <property type="term" value="P:cell differentiation"/>
    <property type="evidence" value="ECO:0007669"/>
    <property type="project" value="UniProtKB-KW"/>
</dbReference>
<evidence type="ECO:0000256" key="13">
    <source>
        <dbReference type="ARBA" id="ARBA00023136"/>
    </source>
</evidence>
<evidence type="ECO:0000313" key="20">
    <source>
        <dbReference type="Proteomes" id="UP000265080"/>
    </source>
</evidence>
<evidence type="ECO:0000256" key="12">
    <source>
        <dbReference type="ARBA" id="ARBA00023128"/>
    </source>
</evidence>
<reference evidence="19" key="3">
    <citation type="submission" date="2025-09" db="UniProtKB">
        <authorList>
            <consortium name="Ensembl"/>
        </authorList>
    </citation>
    <scope>IDENTIFICATION</scope>
</reference>
<keyword evidence="11" id="KW-0221">Differentiation</keyword>
<feature type="compositionally biased region" description="Basic and acidic residues" evidence="17">
    <location>
        <begin position="44"/>
        <end position="55"/>
    </location>
</feature>
<dbReference type="InterPro" id="IPR010487">
    <property type="entry name" value="NGRN/Rrg9"/>
</dbReference>
<comment type="subunit">
    <text evidence="6">Forms a regulatory protein-RNA complex, consisting of RCC1L, NGRN, RPUSD3, RPUSD4, TRUB2, FASTKD2 and 16S mt-rRNA. Interacts with 16S mt-rRNA; this interaction is direct.</text>
</comment>
<dbReference type="Proteomes" id="UP000265080">
    <property type="component" value="Chromosome 8"/>
</dbReference>
<dbReference type="GO" id="GO:0005576">
    <property type="term" value="C:extracellular region"/>
    <property type="evidence" value="ECO:0007669"/>
    <property type="project" value="UniProtKB-SubCell"/>
</dbReference>
<evidence type="ECO:0000256" key="6">
    <source>
        <dbReference type="ARBA" id="ARBA00011308"/>
    </source>
</evidence>
<dbReference type="GeneTree" id="ENSGT00390000014472"/>
<feature type="region of interest" description="Disordered" evidence="17">
    <location>
        <begin position="34"/>
        <end position="58"/>
    </location>
</feature>
<accession>A0A3P8TVK5</accession>
<feature type="region of interest" description="Disordered" evidence="17">
    <location>
        <begin position="168"/>
        <end position="195"/>
    </location>
</feature>
<organism evidence="19 20">
    <name type="scientific">Amphiprion percula</name>
    <name type="common">Orange clownfish</name>
    <name type="synonym">Lutjanus percula</name>
    <dbReference type="NCBI Taxonomy" id="161767"/>
    <lineage>
        <taxon>Eukaryota</taxon>
        <taxon>Metazoa</taxon>
        <taxon>Chordata</taxon>
        <taxon>Craniata</taxon>
        <taxon>Vertebrata</taxon>
        <taxon>Euteleostomi</taxon>
        <taxon>Actinopterygii</taxon>
        <taxon>Neopterygii</taxon>
        <taxon>Teleostei</taxon>
        <taxon>Neoteleostei</taxon>
        <taxon>Acanthomorphata</taxon>
        <taxon>Ovalentaria</taxon>
        <taxon>Pomacentridae</taxon>
        <taxon>Amphiprion</taxon>
    </lineage>
</organism>
<evidence type="ECO:0000256" key="3">
    <source>
        <dbReference type="ARBA" id="ARBA00004325"/>
    </source>
</evidence>
<dbReference type="OMA" id="KYHIMRR"/>
<keyword evidence="13" id="KW-0472">Membrane</keyword>
<evidence type="ECO:0000313" key="19">
    <source>
        <dbReference type="Ensembl" id="ENSAPEP00000028676.1"/>
    </source>
</evidence>
<dbReference type="GO" id="GO:0031966">
    <property type="term" value="C:mitochondrial membrane"/>
    <property type="evidence" value="ECO:0007669"/>
    <property type="project" value="UniProtKB-SubCell"/>
</dbReference>
<evidence type="ECO:0000256" key="1">
    <source>
        <dbReference type="ARBA" id="ARBA00003783"/>
    </source>
</evidence>
<keyword evidence="12" id="KW-0496">Mitochondrion</keyword>
<dbReference type="PANTHER" id="PTHR13475">
    <property type="entry name" value="NEUGRIN"/>
    <property type="match status" value="1"/>
</dbReference>
<evidence type="ECO:0000256" key="8">
    <source>
        <dbReference type="ARBA" id="ARBA00022473"/>
    </source>
</evidence>
<dbReference type="PANTHER" id="PTHR13475:SF4">
    <property type="entry name" value="NEUGRIN"/>
    <property type="match status" value="1"/>
</dbReference>
<sequence>MARSLLSLLSKLGALSVTPSVPLTSCRFASRGVSKAWPGQNNAHGRERGRHREEMSDGELDLEDVEDKFQALVDEGRKRQRTVKYHILRRKMTTPGAPQRKLTWDAIEQIRYLKQEQPEEWTVEHLAEGFSVTPDVILRVLRSKFVPSPERQAKQNAKVMAGLGQQVLPSGAGTRQDRLKLPGGRTPTILPSGSTEGALVPVAQQTQMIQGEGSGFQAKSPVPVTALPLQVPAGVSKAAAATRLTEDNRATDSSLTEEDEEDEESWDGQVLTEEELEEFMDMEKASPAVQVGNDFFDGEGNFLYRI</sequence>
<evidence type="ECO:0000256" key="2">
    <source>
        <dbReference type="ARBA" id="ARBA00004123"/>
    </source>
</evidence>
<comment type="function">
    <text evidence="1">Plays an essential role in mitochondrial ribosome biogenesis. As a component of a functional protein-RNA module, consisting of RCC1L, NGRN, RPUSD3, RPUSD4, TRUB2, FASTKD2 and 16S mitochondrial ribosomal RNA (16S mt-rRNA), controls 16S mt-rRNA abundance and is required for intra-mitochondrial translation of core subunits of the oxidative phosphorylation system.</text>
</comment>
<evidence type="ECO:0000256" key="15">
    <source>
        <dbReference type="ARBA" id="ARBA00023242"/>
    </source>
</evidence>
<evidence type="ECO:0000256" key="5">
    <source>
        <dbReference type="ARBA" id="ARBA00008082"/>
    </source>
</evidence>
<evidence type="ECO:0000256" key="4">
    <source>
        <dbReference type="ARBA" id="ARBA00004613"/>
    </source>
</evidence>
<evidence type="ECO:0000256" key="14">
    <source>
        <dbReference type="ARBA" id="ARBA00023180"/>
    </source>
</evidence>
<dbReference type="STRING" id="161767.ENSAPEP00000028676"/>
<dbReference type="AlphaFoldDB" id="A0A3P8TVK5"/>
<name>A0A3P8TVK5_AMPPE</name>
<feature type="signal peptide" evidence="18">
    <location>
        <begin position="1"/>
        <end position="16"/>
    </location>
</feature>
<comment type="subcellular location">
    <subcellularLocation>
        <location evidence="3">Mitochondrion membrane</location>
    </subcellularLocation>
    <subcellularLocation>
        <location evidence="2">Nucleus</location>
    </subcellularLocation>
    <subcellularLocation>
        <location evidence="4">Secreted</location>
    </subcellularLocation>
</comment>
<feature type="compositionally biased region" description="Acidic residues" evidence="17">
    <location>
        <begin position="255"/>
        <end position="268"/>
    </location>
</feature>
<reference evidence="19 20" key="1">
    <citation type="submission" date="2018-03" db="EMBL/GenBank/DDBJ databases">
        <title>Finding Nemo's genes: A chromosome-scale reference assembly of the genome of the orange clownfish Amphiprion percula.</title>
        <authorList>
            <person name="Lehmann R."/>
        </authorList>
    </citation>
    <scope>NUCLEOTIDE SEQUENCE</scope>
</reference>
<feature type="chain" id="PRO_5018048987" description="Neugrin" evidence="18">
    <location>
        <begin position="17"/>
        <end position="306"/>
    </location>
</feature>
<keyword evidence="8" id="KW-0217">Developmental protein</keyword>
<protein>
    <recommendedName>
        <fullName evidence="7">Neugrin</fullName>
    </recommendedName>
    <alternativeName>
        <fullName evidence="16">Neurite outgrowth-associated protein</fullName>
    </alternativeName>
</protein>
<feature type="region of interest" description="Disordered" evidence="17">
    <location>
        <begin position="246"/>
        <end position="268"/>
    </location>
</feature>
<keyword evidence="15" id="KW-0539">Nucleus</keyword>
<dbReference type="Ensembl" id="ENSAPET00000029436.1">
    <property type="protein sequence ID" value="ENSAPEP00000028676.1"/>
    <property type="gene ID" value="ENSAPEG00000020381.1"/>
</dbReference>
<evidence type="ECO:0000256" key="16">
    <source>
        <dbReference type="ARBA" id="ARBA00029657"/>
    </source>
</evidence>
<keyword evidence="10 18" id="KW-0732">Signal</keyword>
<evidence type="ECO:0000256" key="17">
    <source>
        <dbReference type="SAM" id="MobiDB-lite"/>
    </source>
</evidence>
<reference evidence="19" key="2">
    <citation type="submission" date="2025-08" db="UniProtKB">
        <authorList>
            <consortium name="Ensembl"/>
        </authorList>
    </citation>
    <scope>IDENTIFICATION</scope>
</reference>
<evidence type="ECO:0000256" key="7">
    <source>
        <dbReference type="ARBA" id="ARBA00016593"/>
    </source>
</evidence>
<keyword evidence="9" id="KW-0964">Secreted</keyword>
<dbReference type="Pfam" id="PF06413">
    <property type="entry name" value="Neugrin"/>
    <property type="match status" value="1"/>
</dbReference>
<keyword evidence="14" id="KW-0325">Glycoprotein</keyword>
<dbReference type="GO" id="GO:0005634">
    <property type="term" value="C:nucleus"/>
    <property type="evidence" value="ECO:0007669"/>
    <property type="project" value="UniProtKB-SubCell"/>
</dbReference>
<evidence type="ECO:0000256" key="9">
    <source>
        <dbReference type="ARBA" id="ARBA00022525"/>
    </source>
</evidence>
<proteinExistence type="inferred from homology"/>